<feature type="transmembrane region" description="Helical" evidence="1">
    <location>
        <begin position="59"/>
        <end position="79"/>
    </location>
</feature>
<comment type="caution">
    <text evidence="2">The sequence shown here is derived from an EMBL/GenBank/DDBJ whole genome shotgun (WGS) entry which is preliminary data.</text>
</comment>
<feature type="transmembrane region" description="Helical" evidence="1">
    <location>
        <begin position="134"/>
        <end position="157"/>
    </location>
</feature>
<proteinExistence type="predicted"/>
<evidence type="ECO:0000313" key="3">
    <source>
        <dbReference type="Proteomes" id="UP000814385"/>
    </source>
</evidence>
<dbReference type="Proteomes" id="UP000814385">
    <property type="component" value="Unassembled WGS sequence"/>
</dbReference>
<organism evidence="2 3">
    <name type="scientific">Billgrantia campisalis</name>
    <dbReference type="NCBI Taxonomy" id="74661"/>
    <lineage>
        <taxon>Bacteria</taxon>
        <taxon>Pseudomonadati</taxon>
        <taxon>Pseudomonadota</taxon>
        <taxon>Gammaproteobacteria</taxon>
        <taxon>Oceanospirillales</taxon>
        <taxon>Halomonadaceae</taxon>
        <taxon>Billgrantia</taxon>
    </lineage>
</organism>
<keyword evidence="1" id="KW-1133">Transmembrane helix</keyword>
<dbReference type="EMBL" id="JABFUC010000012">
    <property type="protein sequence ID" value="MCG6658930.1"/>
    <property type="molecule type" value="Genomic_DNA"/>
</dbReference>
<protein>
    <recommendedName>
        <fullName evidence="4">TVP38/TMEM64 family membrane protein</fullName>
    </recommendedName>
</protein>
<name>A0ABS9PAY2_9GAMM</name>
<keyword evidence="1" id="KW-0472">Membrane</keyword>
<feature type="transmembrane region" description="Helical" evidence="1">
    <location>
        <begin position="184"/>
        <end position="208"/>
    </location>
</feature>
<accession>A0ABS9PAY2</accession>
<evidence type="ECO:0000313" key="2">
    <source>
        <dbReference type="EMBL" id="MCG6658930.1"/>
    </source>
</evidence>
<gene>
    <name evidence="2" type="ORF">HOP52_14310</name>
</gene>
<evidence type="ECO:0008006" key="4">
    <source>
        <dbReference type="Google" id="ProtNLM"/>
    </source>
</evidence>
<keyword evidence="1" id="KW-0812">Transmembrane</keyword>
<evidence type="ECO:0000256" key="1">
    <source>
        <dbReference type="SAM" id="Phobius"/>
    </source>
</evidence>
<reference evidence="2 3" key="1">
    <citation type="submission" date="2020-05" db="EMBL/GenBank/DDBJ databases">
        <title>Comparative genomic analysis of denitrifying bacteria from Halomonas genus.</title>
        <authorList>
            <person name="Wang L."/>
            <person name="Shao Z."/>
        </authorList>
    </citation>
    <scope>NUCLEOTIDE SEQUENCE [LARGE SCALE GENOMIC DNA]</scope>
    <source>
        <strain evidence="2 3">A4</strain>
    </source>
</reference>
<keyword evidence="3" id="KW-1185">Reference proteome</keyword>
<feature type="transmembrane region" description="Helical" evidence="1">
    <location>
        <begin position="85"/>
        <end position="113"/>
    </location>
</feature>
<sequence length="214" mass="22244">MRPDAVNNPGEHRWRALGRRCRRHLVLLRIVLVVTAVVLVVIQLAGAPPQWLLQGTDSTLVLVVACGLYALVLAIPFVPSVELGLLIMALFGPPGAAGAYLATSVGLAGAYLLGRRLGRSAPLRRIALPARYRARLNAACAGLPAGVLPILSLMTLLNMPGNTAVGGGGGIAMAYGAGRLLSPAVFIATVAVATSFLPLAFVTGLLGLERWMSP</sequence>
<feature type="transmembrane region" description="Helical" evidence="1">
    <location>
        <begin position="26"/>
        <end position="47"/>
    </location>
</feature>
<dbReference type="RefSeq" id="WP_238978080.1">
    <property type="nucleotide sequence ID" value="NZ_JABFUC010000012.1"/>
</dbReference>